<gene>
    <name evidence="1" type="ORF">METZ01_LOCUS432353</name>
</gene>
<dbReference type="EMBL" id="UINC01173740">
    <property type="protein sequence ID" value="SVD79499.1"/>
    <property type="molecule type" value="Genomic_DNA"/>
</dbReference>
<evidence type="ECO:0000313" key="1">
    <source>
        <dbReference type="EMBL" id="SVD79499.1"/>
    </source>
</evidence>
<reference evidence="1" key="1">
    <citation type="submission" date="2018-05" db="EMBL/GenBank/DDBJ databases">
        <authorList>
            <person name="Lanie J.A."/>
            <person name="Ng W.-L."/>
            <person name="Kazmierczak K.M."/>
            <person name="Andrzejewski T.M."/>
            <person name="Davidsen T.M."/>
            <person name="Wayne K.J."/>
            <person name="Tettelin H."/>
            <person name="Glass J.I."/>
            <person name="Rusch D."/>
            <person name="Podicherti R."/>
            <person name="Tsui H.-C.T."/>
            <person name="Winkler M.E."/>
        </authorList>
    </citation>
    <scope>NUCLEOTIDE SEQUENCE</scope>
</reference>
<proteinExistence type="predicted"/>
<dbReference type="AlphaFoldDB" id="A0A382Y939"/>
<protein>
    <submittedName>
        <fullName evidence="1">Uncharacterized protein</fullName>
    </submittedName>
</protein>
<organism evidence="1">
    <name type="scientific">marine metagenome</name>
    <dbReference type="NCBI Taxonomy" id="408172"/>
    <lineage>
        <taxon>unclassified sequences</taxon>
        <taxon>metagenomes</taxon>
        <taxon>ecological metagenomes</taxon>
    </lineage>
</organism>
<dbReference type="Pfam" id="PF23786">
    <property type="entry name" value="Baseplate_wedge"/>
    <property type="match status" value="1"/>
</dbReference>
<feature type="non-terminal residue" evidence="1">
    <location>
        <position position="261"/>
    </location>
</feature>
<accession>A0A382Y939</accession>
<dbReference type="InterPro" id="IPR057083">
    <property type="entry name" value="Baseplate_wedge"/>
</dbReference>
<sequence>MSAKVTAKAVSQVSNQIPQFISDENPLYEKFLKNYYEFLETLCVYFSVISGYTFEFTLGETVTGQTSGATGKVKGTGAFTGYNKLFLEPTNNLNFQVDEVVVGSTSSSRGTITKLNRKPLNGSKTFRDLIDPDLTSEGILDWFKKEFYPNIRNSASVDLRYFLKHLKKFYRSKGSEKSYRTLFRALYGQDTLDFYYPKVDMLKVSDGNWLQDTVLQLAYDVSYLDFNGLTIVGQTSLATAFVSNVTTRKIGSVPIIELVVT</sequence>
<name>A0A382Y939_9ZZZZ</name>